<evidence type="ECO:0000256" key="4">
    <source>
        <dbReference type="ARBA" id="ARBA00022989"/>
    </source>
</evidence>
<proteinExistence type="predicted"/>
<dbReference type="Proteomes" id="UP001151760">
    <property type="component" value="Unassembled WGS sequence"/>
</dbReference>
<feature type="transmembrane region" description="Helical" evidence="12">
    <location>
        <begin position="1005"/>
        <end position="1023"/>
    </location>
</feature>
<feature type="transmembrane region" description="Helical" evidence="12">
    <location>
        <begin position="569"/>
        <end position="587"/>
    </location>
</feature>
<dbReference type="PANTHER" id="PTHR18966">
    <property type="entry name" value="IONOTROPIC GLUTAMATE RECEPTOR"/>
    <property type="match status" value="1"/>
</dbReference>
<evidence type="ECO:0000256" key="9">
    <source>
        <dbReference type="ARBA" id="ARBA00023286"/>
    </source>
</evidence>
<dbReference type="CDD" id="cd19990">
    <property type="entry name" value="PBP1_GABAb_receptor_plant"/>
    <property type="match status" value="1"/>
</dbReference>
<dbReference type="InterPro" id="IPR001320">
    <property type="entry name" value="Iontro_rcpt_C"/>
</dbReference>
<feature type="compositionally biased region" description="Basic and acidic residues" evidence="11">
    <location>
        <begin position="1222"/>
        <end position="1236"/>
    </location>
</feature>
<name>A0ABQ5IZ86_9ASTR</name>
<comment type="subcellular location">
    <subcellularLocation>
        <location evidence="1">Membrane</location>
        <topology evidence="1">Multi-pass membrane protein</topology>
    </subcellularLocation>
</comment>
<evidence type="ECO:0000256" key="12">
    <source>
        <dbReference type="SAM" id="Phobius"/>
    </source>
</evidence>
<keyword evidence="8" id="KW-0325">Glycoprotein</keyword>
<dbReference type="EMBL" id="BQNB010021357">
    <property type="protein sequence ID" value="GJU05543.1"/>
    <property type="molecule type" value="Genomic_DNA"/>
</dbReference>
<reference evidence="15" key="2">
    <citation type="submission" date="2022-01" db="EMBL/GenBank/DDBJ databases">
        <authorList>
            <person name="Yamashiro T."/>
            <person name="Shiraishi A."/>
            <person name="Satake H."/>
            <person name="Nakayama K."/>
        </authorList>
    </citation>
    <scope>NUCLEOTIDE SEQUENCE</scope>
</reference>
<reference evidence="15" key="1">
    <citation type="journal article" date="2022" name="Int. J. Mol. Sci.">
        <title>Draft Genome of Tanacetum Coccineum: Genomic Comparison of Closely Related Tanacetum-Family Plants.</title>
        <authorList>
            <person name="Yamashiro T."/>
            <person name="Shiraishi A."/>
            <person name="Nakayama K."/>
            <person name="Satake H."/>
        </authorList>
    </citation>
    <scope>NUCLEOTIDE SEQUENCE</scope>
</reference>
<dbReference type="InterPro" id="IPR044440">
    <property type="entry name" value="GABAb_receptor_plant_PBP1"/>
</dbReference>
<dbReference type="Gene3D" id="3.40.50.2300">
    <property type="match status" value="3"/>
</dbReference>
<feature type="transmembrane region" description="Helical" evidence="12">
    <location>
        <begin position="629"/>
        <end position="647"/>
    </location>
</feature>
<keyword evidence="16" id="KW-1185">Reference proteome</keyword>
<evidence type="ECO:0000256" key="6">
    <source>
        <dbReference type="ARBA" id="ARBA00023136"/>
    </source>
</evidence>
<protein>
    <submittedName>
        <fullName evidence="15">Glutamate receptor 2.7-like protein</fullName>
    </submittedName>
</protein>
<evidence type="ECO:0000256" key="10">
    <source>
        <dbReference type="ARBA" id="ARBA00023303"/>
    </source>
</evidence>
<dbReference type="InterPro" id="IPR015683">
    <property type="entry name" value="Ionotropic_Glu_rcpt"/>
</dbReference>
<dbReference type="Gene3D" id="3.40.190.10">
    <property type="entry name" value="Periplasmic binding protein-like II"/>
    <property type="match status" value="4"/>
</dbReference>
<feature type="domain" description="Ionotropic glutamate receptor C-terminal" evidence="14">
    <location>
        <begin position="460"/>
        <end position="784"/>
    </location>
</feature>
<keyword evidence="3 12" id="KW-0812">Transmembrane</keyword>
<dbReference type="Pfam" id="PF00060">
    <property type="entry name" value="Lig_chan"/>
    <property type="match status" value="2"/>
</dbReference>
<evidence type="ECO:0000256" key="5">
    <source>
        <dbReference type="ARBA" id="ARBA00023065"/>
    </source>
</evidence>
<gene>
    <name evidence="15" type="ORF">Tco_1121973</name>
</gene>
<dbReference type="Gene3D" id="1.10.287.70">
    <property type="match status" value="2"/>
</dbReference>
<dbReference type="InterPro" id="IPR001828">
    <property type="entry name" value="ANF_lig-bd_rcpt"/>
</dbReference>
<evidence type="ECO:0000313" key="16">
    <source>
        <dbReference type="Proteomes" id="UP001151760"/>
    </source>
</evidence>
<feature type="transmembrane region" description="Helical" evidence="12">
    <location>
        <begin position="975"/>
        <end position="993"/>
    </location>
</feature>
<feature type="transmembrane region" description="Helical" evidence="12">
    <location>
        <begin position="805"/>
        <end position="828"/>
    </location>
</feature>
<feature type="transmembrane region" description="Helical" evidence="12">
    <location>
        <begin position="944"/>
        <end position="963"/>
    </location>
</feature>
<organism evidence="15 16">
    <name type="scientific">Tanacetum coccineum</name>
    <dbReference type="NCBI Taxonomy" id="301880"/>
    <lineage>
        <taxon>Eukaryota</taxon>
        <taxon>Viridiplantae</taxon>
        <taxon>Streptophyta</taxon>
        <taxon>Embryophyta</taxon>
        <taxon>Tracheophyta</taxon>
        <taxon>Spermatophyta</taxon>
        <taxon>Magnoliopsida</taxon>
        <taxon>eudicotyledons</taxon>
        <taxon>Gunneridae</taxon>
        <taxon>Pentapetalae</taxon>
        <taxon>asterids</taxon>
        <taxon>campanulids</taxon>
        <taxon>Asterales</taxon>
        <taxon>Asteraceae</taxon>
        <taxon>Asteroideae</taxon>
        <taxon>Anthemideae</taxon>
        <taxon>Anthemidinae</taxon>
        <taxon>Tanacetum</taxon>
    </lineage>
</organism>
<evidence type="ECO:0000256" key="2">
    <source>
        <dbReference type="ARBA" id="ARBA00022448"/>
    </source>
</evidence>
<sequence length="1279" mass="146061">MPSVALSKLIFIFFVSNILSHVSVTIALNRTTNIGVIIDESSRAGKEQKTAIEIAVQKLNSGSSGHKLVIHFRNTSGDPLEAASSAKDLIDKQDVRVIIGASSWEETTLVAKIGQDAQIPVVSMTSDTLQPLSRLQWPFLVQMPNLDMSDEINCITSIVQLYNWKRVVAVYEDNAYGGEYGALSLLSEELQKIDSIVEQRVVLPHFTAPFDPKETIRDELVEVLTKKQSRVFIVLKSSLPTATMVFEEANKLGLMGRDSVWIIGDSISSFLDSINPSVFRLVQGALGIKTYYPDKNTQFLDFESNFKKTFRSNYPEEDKFEPGIYALRAYDSIETISRALKLLENINDTNFGFSEKLLDTILSSNFTGLTGQIGFQDEKLADPHKFQLVNIIGKSYKELGFWSPKSGFSNIGPGINWPGDLINRIPKGWAMPNNAKKMKIGVPDATSFDRCTDILFSVYAFSFGDKKNYDAVVGDVTILANRSRYVEFTQPFTESGDTCTDILFSVYAFSFGDKKNYDAVVGDVTILANRSRYVEFTQPFTESGLSMVVPVKPEAQRAWKFMRPFTSEMWLATFGILFYTMFVVWYMEHQVNREFRGPWKDQLGTALWFTFSSLFFAHKEKIRSNHSKVVVMIWLFVVFILTSSYTASLTSMLTVRMLEPTVRDIEWIRKTNAPVGCDPDSFVGNYLTDVLKLKNIKNIPLQSEYPDNFKNGTISAAFLELPYEKYFLKEYCNEYTSVGPSYKFGGLGFVFPKDSPITNDVSGAILYLMEEGKIRELENQWLNTSQTCSNSNPGLDSERLSLANFWGIFLISGLTSTLSFLTFLYRLLHNRIEQRIISFKESNGSRWNNESGWRKAVRLVQIVLSLNHHQIEPRESSHSTHEWSHRNPPQWEPVSPLEVPEHLEIGRPTQLEIPMRKMEHIGGAVETGKHKGAWKFMRPFTSEMWGLATFGILFYTMFVVWYMEHQVNREFRGPWKDQLGTALWFTFSSLFFAHKEKIRSNHSKVVVMIWLFVVFILTSSYTASLTSMLTVRMLEPTVRDIEWIRKTNAPVGCDPDSFVGNYLTDVLKLKNIKNIPLQSEYTDNFKNGTISAAFLELPYEKYFLKEYCNEYTSVGPSYKFGGLGFVFPKDSPITDDVSGAILYLMEEGRFCGVENKWLKPPTLAQILSRLLTFLYRLPHNRMKQRIIASKSPSVAYCWNNESGWRKAVRLVQIVLSLNHHQIEPRESSHSTHEWSHRNPPQWEPVSPLEVPEHLEIGRPTQLEIPMRKMEHIGEDLQRE</sequence>
<dbReference type="Pfam" id="PF01094">
    <property type="entry name" value="ANF_receptor"/>
    <property type="match status" value="1"/>
</dbReference>
<feature type="region of interest" description="Disordered" evidence="11">
    <location>
        <begin position="1222"/>
        <end position="1243"/>
    </location>
</feature>
<evidence type="ECO:0000313" key="15">
    <source>
        <dbReference type="EMBL" id="GJU05543.1"/>
    </source>
</evidence>
<evidence type="ECO:0000256" key="11">
    <source>
        <dbReference type="SAM" id="MobiDB-lite"/>
    </source>
</evidence>
<dbReference type="InterPro" id="IPR028082">
    <property type="entry name" value="Peripla_BP_I"/>
</dbReference>
<dbReference type="SUPFAM" id="SSF53850">
    <property type="entry name" value="Periplasmic binding protein-like II"/>
    <property type="match status" value="2"/>
</dbReference>
<evidence type="ECO:0000256" key="8">
    <source>
        <dbReference type="ARBA" id="ARBA00023180"/>
    </source>
</evidence>
<keyword evidence="10" id="KW-0407">Ion channel</keyword>
<evidence type="ECO:0000256" key="13">
    <source>
        <dbReference type="SAM" id="SignalP"/>
    </source>
</evidence>
<keyword evidence="4 12" id="KW-1133">Transmembrane helix</keyword>
<dbReference type="SMART" id="SM00079">
    <property type="entry name" value="PBPe"/>
    <property type="match status" value="1"/>
</dbReference>
<keyword evidence="2" id="KW-0813">Transport</keyword>
<evidence type="ECO:0000256" key="7">
    <source>
        <dbReference type="ARBA" id="ARBA00023170"/>
    </source>
</evidence>
<keyword evidence="9" id="KW-1071">Ligand-gated ion channel</keyword>
<keyword evidence="13" id="KW-0732">Signal</keyword>
<dbReference type="SUPFAM" id="SSF53822">
    <property type="entry name" value="Periplasmic binding protein-like I"/>
    <property type="match status" value="1"/>
</dbReference>
<comment type="caution">
    <text evidence="15">The sequence shown here is derived from an EMBL/GenBank/DDBJ whole genome shotgun (WGS) entry which is preliminary data.</text>
</comment>
<evidence type="ECO:0000259" key="14">
    <source>
        <dbReference type="SMART" id="SM00079"/>
    </source>
</evidence>
<evidence type="ECO:0000256" key="1">
    <source>
        <dbReference type="ARBA" id="ARBA00004141"/>
    </source>
</evidence>
<keyword evidence="6 12" id="KW-0472">Membrane</keyword>
<feature type="chain" id="PRO_5045518060" evidence="13">
    <location>
        <begin position="21"/>
        <end position="1279"/>
    </location>
</feature>
<accession>A0ABQ5IZ86</accession>
<keyword evidence="7" id="KW-0675">Receptor</keyword>
<keyword evidence="5" id="KW-0406">Ion transport</keyword>
<feature type="signal peptide" evidence="13">
    <location>
        <begin position="1"/>
        <end position="20"/>
    </location>
</feature>
<evidence type="ECO:0000256" key="3">
    <source>
        <dbReference type="ARBA" id="ARBA00022692"/>
    </source>
</evidence>